<name>A0AAE9L5D1_9BURK</name>
<accession>A0AAE9L5D1</accession>
<reference evidence="3" key="1">
    <citation type="journal article" date="2022" name="Microbiol. Resour. Announc.">
        <title>Genome Sequence of Cupriavidus campinensis Strain G5, a Member of a Bacterial Consortium Capable of Polyethylene Degradation.</title>
        <authorList>
            <person name="Schneider B."/>
            <person name="Pfeiffer F."/>
            <person name="Dyall-Smith M."/>
            <person name="Kunte H.J."/>
        </authorList>
    </citation>
    <scope>NUCLEOTIDE SEQUENCE</scope>
    <source>
        <strain evidence="3">G5</strain>
    </source>
</reference>
<dbReference type="InterPro" id="IPR001296">
    <property type="entry name" value="Glyco_trans_1"/>
</dbReference>
<feature type="domain" description="Glycosyl transferase family 1" evidence="1">
    <location>
        <begin position="210"/>
        <end position="364"/>
    </location>
</feature>
<dbReference type="GO" id="GO:0016757">
    <property type="term" value="F:glycosyltransferase activity"/>
    <property type="evidence" value="ECO:0007669"/>
    <property type="project" value="InterPro"/>
</dbReference>
<dbReference type="CDD" id="cd03801">
    <property type="entry name" value="GT4_PimA-like"/>
    <property type="match status" value="1"/>
</dbReference>
<dbReference type="Proteomes" id="UP001056132">
    <property type="component" value="Chromosome 2"/>
</dbReference>
<evidence type="ECO:0000259" key="2">
    <source>
        <dbReference type="Pfam" id="PF13439"/>
    </source>
</evidence>
<dbReference type="Pfam" id="PF00534">
    <property type="entry name" value="Glycos_transf_1"/>
    <property type="match status" value="1"/>
</dbReference>
<dbReference type="EMBL" id="CP097331">
    <property type="protein sequence ID" value="URF07110.1"/>
    <property type="molecule type" value="Genomic_DNA"/>
</dbReference>
<evidence type="ECO:0000259" key="1">
    <source>
        <dbReference type="Pfam" id="PF00534"/>
    </source>
</evidence>
<evidence type="ECO:0000313" key="3">
    <source>
        <dbReference type="EMBL" id="URF07110.1"/>
    </source>
</evidence>
<dbReference type="SUPFAM" id="SSF53756">
    <property type="entry name" value="UDP-Glycosyltransferase/glycogen phosphorylase"/>
    <property type="match status" value="1"/>
</dbReference>
<dbReference type="Pfam" id="PF13439">
    <property type="entry name" value="Glyco_transf_4"/>
    <property type="match status" value="1"/>
</dbReference>
<reference evidence="3" key="2">
    <citation type="submission" date="2022-05" db="EMBL/GenBank/DDBJ databases">
        <authorList>
            <person name="Kunte H.-J."/>
        </authorList>
    </citation>
    <scope>NUCLEOTIDE SEQUENCE</scope>
    <source>
        <strain evidence="3">G5</strain>
    </source>
</reference>
<dbReference type="InterPro" id="IPR028098">
    <property type="entry name" value="Glyco_trans_4-like_N"/>
</dbReference>
<dbReference type="PANTHER" id="PTHR12526:SF635">
    <property type="entry name" value="GLYCOSYL TRANSFERASE GROUP 1"/>
    <property type="match status" value="1"/>
</dbReference>
<proteinExistence type="predicted"/>
<protein>
    <submittedName>
        <fullName evidence="3">Glycosyltransferase family 4 protein</fullName>
    </submittedName>
</protein>
<dbReference type="KEGG" id="ccam:M5D45_17935"/>
<dbReference type="Gene3D" id="3.40.50.2000">
    <property type="entry name" value="Glycogen Phosphorylase B"/>
    <property type="match status" value="2"/>
</dbReference>
<evidence type="ECO:0000313" key="4">
    <source>
        <dbReference type="Proteomes" id="UP001056132"/>
    </source>
</evidence>
<sequence>MTPASADAAPAVPPLRVAIVTHVVDRNDGQGRVNHEIVAAALAAGCEVTLVASQVAAMWREHPRVRWHAVPEARLPSALLRYQAFAVASGWWLARHRRQFDIVHVNGFITWAHADVNTAHFVHHGWLHSGYYPYRLNGGAHALYQWVYTRLNARLERMAFRRARAVVAVSPRIVAELRATGVPVDGIEVIPNGVDTAEFAPGKVCRARFRLPAGVPLLLFAGDLRTPRKNLDTVLAALAQVPEPVALAVAGSAEGSPYPQRARELGLADRVHFLGHVADMPTLMRSCDALVFPSRYEPMGLVVLEAMASGMAVLTARSTGAAGLVPDGAGIVLDDPDDAVALAAAIRRFTADPGALRRMGQVGRAAMLAQGWDAMGQHYLQLYRRLAVRPVPTRSQETDMTLKGETQ</sequence>
<dbReference type="RefSeq" id="WP_250025709.1">
    <property type="nucleotide sequence ID" value="NZ_CP097331.1"/>
</dbReference>
<feature type="domain" description="Glycosyltransferase subfamily 4-like N-terminal" evidence="2">
    <location>
        <begin position="28"/>
        <end position="197"/>
    </location>
</feature>
<dbReference type="PANTHER" id="PTHR12526">
    <property type="entry name" value="GLYCOSYLTRANSFERASE"/>
    <property type="match status" value="1"/>
</dbReference>
<gene>
    <name evidence="3" type="ORF">M5D45_17935</name>
</gene>
<organism evidence="3 4">
    <name type="scientific">Cupriavidus campinensis</name>
    <dbReference type="NCBI Taxonomy" id="151783"/>
    <lineage>
        <taxon>Bacteria</taxon>
        <taxon>Pseudomonadati</taxon>
        <taxon>Pseudomonadota</taxon>
        <taxon>Betaproteobacteria</taxon>
        <taxon>Burkholderiales</taxon>
        <taxon>Burkholderiaceae</taxon>
        <taxon>Cupriavidus</taxon>
    </lineage>
</organism>
<dbReference type="AlphaFoldDB" id="A0AAE9L5D1"/>